<dbReference type="WBParaSite" id="PS1159_v2.g17755.t1">
    <property type="protein sequence ID" value="PS1159_v2.g17755.t1"/>
    <property type="gene ID" value="PS1159_v2.g17755"/>
</dbReference>
<protein>
    <submittedName>
        <fullName evidence="2">Protein kinase domain-containing protein</fullName>
    </submittedName>
</protein>
<proteinExistence type="predicted"/>
<organism evidence="1 2">
    <name type="scientific">Panagrolaimus sp. PS1159</name>
    <dbReference type="NCBI Taxonomy" id="55785"/>
    <lineage>
        <taxon>Eukaryota</taxon>
        <taxon>Metazoa</taxon>
        <taxon>Ecdysozoa</taxon>
        <taxon>Nematoda</taxon>
        <taxon>Chromadorea</taxon>
        <taxon>Rhabditida</taxon>
        <taxon>Tylenchina</taxon>
        <taxon>Panagrolaimomorpha</taxon>
        <taxon>Panagrolaimoidea</taxon>
        <taxon>Panagrolaimidae</taxon>
        <taxon>Panagrolaimus</taxon>
    </lineage>
</organism>
<sequence length="458" mass="53275">MESEKLFRASMQFNSSICPTKEFFFDGKCHKCIKDCEECIGSSPNECKQCLPSLCLTKSGCENCDKVTKSSLLIKPDKEDFDPNERKTNLPDFSIYILITVLAILSFVIFCCFSLILCYCIITNVKVFQPLHNLIFMRQQSGIFKEQLYDEEMPEKVYRKGFPSKVYEGNLLLNQREKIGHGSFGNVYKCPYVEDGIYILVAVKIAKIRNKEAAREREVLSQLSHLHIIELLAFNMKENLILIMPLRKDNLKNFIFKEKDRITNEHQIRYCMQIADAFRYLSYKKLIHGDLKTSNILVDNIKHVEVGDFGKCENMGNRRRTVGTITHTAMELLDKTRFTNGYSCEKTDIWSFGVTFWEIFNLCQKNPYDDEIKAASKRRNLNEIIILDYLLKGQRLNPPQGMQPSLQSAMIDCWLQEVHQRPNFNTLFEEFSRALPECQGLPPLKKTTDSNNFFREMF</sequence>
<evidence type="ECO:0000313" key="1">
    <source>
        <dbReference type="Proteomes" id="UP000887580"/>
    </source>
</evidence>
<name>A0AC35FI19_9BILA</name>
<accession>A0AC35FI19</accession>
<evidence type="ECO:0000313" key="2">
    <source>
        <dbReference type="WBParaSite" id="PS1159_v2.g17755.t1"/>
    </source>
</evidence>
<dbReference type="Proteomes" id="UP000887580">
    <property type="component" value="Unplaced"/>
</dbReference>
<reference evidence="2" key="1">
    <citation type="submission" date="2022-11" db="UniProtKB">
        <authorList>
            <consortium name="WormBaseParasite"/>
        </authorList>
    </citation>
    <scope>IDENTIFICATION</scope>
</reference>